<evidence type="ECO:0000256" key="1">
    <source>
        <dbReference type="SAM" id="MobiDB-lite"/>
    </source>
</evidence>
<name>A0A1I4EPR9_9HYPH</name>
<organism evidence="2 3">
    <name type="scientific">Neomesorhizobium albiziae</name>
    <dbReference type="NCBI Taxonomy" id="335020"/>
    <lineage>
        <taxon>Bacteria</taxon>
        <taxon>Pseudomonadati</taxon>
        <taxon>Pseudomonadota</taxon>
        <taxon>Alphaproteobacteria</taxon>
        <taxon>Hyphomicrobiales</taxon>
        <taxon>Phyllobacteriaceae</taxon>
        <taxon>Neomesorhizobium</taxon>
    </lineage>
</organism>
<proteinExistence type="predicted"/>
<feature type="compositionally biased region" description="Low complexity" evidence="1">
    <location>
        <begin position="22"/>
        <end position="35"/>
    </location>
</feature>
<feature type="region of interest" description="Disordered" evidence="1">
    <location>
        <begin position="1"/>
        <end position="82"/>
    </location>
</feature>
<feature type="compositionally biased region" description="Basic residues" evidence="1">
    <location>
        <begin position="70"/>
        <end position="82"/>
    </location>
</feature>
<dbReference type="AlphaFoldDB" id="A0A1I4EPR9"/>
<accession>A0A1I4EPR9</accession>
<protein>
    <submittedName>
        <fullName evidence="2">Uncharacterized protein</fullName>
    </submittedName>
</protein>
<dbReference type="EMBL" id="FOSL01000029">
    <property type="protein sequence ID" value="SFL07745.1"/>
    <property type="molecule type" value="Genomic_DNA"/>
</dbReference>
<dbReference type="Proteomes" id="UP000323300">
    <property type="component" value="Unassembled WGS sequence"/>
</dbReference>
<sequence length="82" mass="8515">MIKSAMPARADADTQDGFSNDSPASPKPGKSAKPSKTQKLSEGPTSSPATEKVIGAGPAIAEHSKDAKILKGKSKGRRIRQN</sequence>
<evidence type="ECO:0000313" key="2">
    <source>
        <dbReference type="EMBL" id="SFL07745.1"/>
    </source>
</evidence>
<dbReference type="RefSeq" id="WP_149763456.1">
    <property type="nucleotide sequence ID" value="NZ_BSPE01000012.1"/>
</dbReference>
<reference evidence="2 3" key="1">
    <citation type="submission" date="2016-10" db="EMBL/GenBank/DDBJ databases">
        <authorList>
            <person name="Varghese N."/>
            <person name="Submissions S."/>
        </authorList>
    </citation>
    <scope>NUCLEOTIDE SEQUENCE [LARGE SCALE GENOMIC DNA]</scope>
    <source>
        <strain evidence="2 3">DSM 21822</strain>
    </source>
</reference>
<dbReference type="OrthoDB" id="8095658at2"/>
<keyword evidence="3" id="KW-1185">Reference proteome</keyword>
<feature type="compositionally biased region" description="Polar residues" evidence="1">
    <location>
        <begin position="37"/>
        <end position="49"/>
    </location>
</feature>
<evidence type="ECO:0000313" key="3">
    <source>
        <dbReference type="Proteomes" id="UP000323300"/>
    </source>
</evidence>
<gene>
    <name evidence="2" type="ORF">SAMN04488498_12928</name>
</gene>